<evidence type="ECO:0000256" key="2">
    <source>
        <dbReference type="ARBA" id="ARBA00010621"/>
    </source>
</evidence>
<comment type="catalytic activity">
    <reaction evidence="13 14">
        <text>di-trans,octa-cis-undecaprenyl diphosphate + H2O = di-trans,octa-cis-undecaprenyl phosphate + phosphate + H(+)</text>
        <dbReference type="Rhea" id="RHEA:28094"/>
        <dbReference type="ChEBI" id="CHEBI:15377"/>
        <dbReference type="ChEBI" id="CHEBI:15378"/>
        <dbReference type="ChEBI" id="CHEBI:43474"/>
        <dbReference type="ChEBI" id="CHEBI:58405"/>
        <dbReference type="ChEBI" id="CHEBI:60392"/>
        <dbReference type="EC" id="3.6.1.27"/>
    </reaction>
</comment>
<keyword evidence="10 14" id="KW-0046">Antibiotic resistance</keyword>
<keyword evidence="5 14" id="KW-1003">Cell membrane</keyword>
<evidence type="ECO:0000256" key="8">
    <source>
        <dbReference type="ARBA" id="ARBA00022989"/>
    </source>
</evidence>
<evidence type="ECO:0000256" key="4">
    <source>
        <dbReference type="ARBA" id="ARBA00021581"/>
    </source>
</evidence>
<gene>
    <name evidence="14" type="primary">uppP</name>
    <name evidence="15" type="ORF">UY92_C0019G0010</name>
</gene>
<dbReference type="GO" id="GO:0050380">
    <property type="term" value="F:undecaprenyl-diphosphatase activity"/>
    <property type="evidence" value="ECO:0007669"/>
    <property type="project" value="UniProtKB-UniRule"/>
</dbReference>
<dbReference type="GO" id="GO:0046677">
    <property type="term" value="P:response to antibiotic"/>
    <property type="evidence" value="ECO:0007669"/>
    <property type="project" value="UniProtKB-UniRule"/>
</dbReference>
<dbReference type="GO" id="GO:0009252">
    <property type="term" value="P:peptidoglycan biosynthetic process"/>
    <property type="evidence" value="ECO:0007669"/>
    <property type="project" value="UniProtKB-KW"/>
</dbReference>
<dbReference type="EC" id="3.6.1.27" evidence="3 14"/>
<evidence type="ECO:0000256" key="10">
    <source>
        <dbReference type="ARBA" id="ARBA00023251"/>
    </source>
</evidence>
<feature type="transmembrane region" description="Helical" evidence="14">
    <location>
        <begin position="107"/>
        <end position="128"/>
    </location>
</feature>
<keyword evidence="14" id="KW-0133">Cell shape</keyword>
<keyword evidence="9 14" id="KW-0472">Membrane</keyword>
<evidence type="ECO:0000256" key="6">
    <source>
        <dbReference type="ARBA" id="ARBA00022692"/>
    </source>
</evidence>
<keyword evidence="8 14" id="KW-1133">Transmembrane helix</keyword>
<reference evidence="15 16" key="1">
    <citation type="journal article" date="2015" name="Nature">
        <title>rRNA introns, odd ribosomes, and small enigmatic genomes across a large radiation of phyla.</title>
        <authorList>
            <person name="Brown C.T."/>
            <person name="Hug L.A."/>
            <person name="Thomas B.C."/>
            <person name="Sharon I."/>
            <person name="Castelle C.J."/>
            <person name="Singh A."/>
            <person name="Wilkins M.J."/>
            <person name="Williams K.H."/>
            <person name="Banfield J.F."/>
        </authorList>
    </citation>
    <scope>NUCLEOTIDE SEQUENCE [LARGE SCALE GENOMIC DNA]</scope>
</reference>
<dbReference type="InterPro" id="IPR003824">
    <property type="entry name" value="UppP"/>
</dbReference>
<dbReference type="Pfam" id="PF02673">
    <property type="entry name" value="BacA"/>
    <property type="match status" value="1"/>
</dbReference>
<evidence type="ECO:0000256" key="5">
    <source>
        <dbReference type="ARBA" id="ARBA00022475"/>
    </source>
</evidence>
<dbReference type="Proteomes" id="UP000033870">
    <property type="component" value="Unassembled WGS sequence"/>
</dbReference>
<evidence type="ECO:0000313" key="16">
    <source>
        <dbReference type="Proteomes" id="UP000033870"/>
    </source>
</evidence>
<sequence length="273" mass="29248">MTTVQAIILGLVQGFTEFLPVSSSGHLIFLPRFFGWPDQGVAFDVVMHLGTLVAVIIFFRARIRSLSRALFSRDPGVAVERKTAWLIGLSLVPAAAVGYLLETNFRSPLLTAVNLIGWGLVLGAADLYTRRRNRVRSEAQPGTDVSSLNGRLTWKKALFIGSAQAVALLPGTSRSGITMTAGLFSGFGRTAAAEFSFLMSVPIIALAGLSKAAELFRGGLDNIAGAQLVWGFAASAVSGLIAIGLLMRVIKRWSFLPFVAYRLVIGILIILLV</sequence>
<dbReference type="PATRIC" id="fig|1619044.3.peg.1235"/>
<keyword evidence="14" id="KW-0961">Cell wall biogenesis/degradation</keyword>
<comment type="subcellular location">
    <subcellularLocation>
        <location evidence="1 14">Cell membrane</location>
        <topology evidence="1 14">Multi-pass membrane protein</topology>
    </subcellularLocation>
</comment>
<dbReference type="GO" id="GO:0008360">
    <property type="term" value="P:regulation of cell shape"/>
    <property type="evidence" value="ECO:0007669"/>
    <property type="project" value="UniProtKB-KW"/>
</dbReference>
<evidence type="ECO:0000313" key="15">
    <source>
        <dbReference type="EMBL" id="KKW41454.1"/>
    </source>
</evidence>
<keyword evidence="6 14" id="KW-0812">Transmembrane</keyword>
<dbReference type="AlphaFoldDB" id="A0A0G2B7N8"/>
<comment type="caution">
    <text evidence="15">The sequence shown here is derived from an EMBL/GenBank/DDBJ whole genome shotgun (WGS) entry which is preliminary data.</text>
</comment>
<feature type="transmembrane region" description="Helical" evidence="14">
    <location>
        <begin position="253"/>
        <end position="272"/>
    </location>
</feature>
<dbReference type="GO" id="GO:0071555">
    <property type="term" value="P:cell wall organization"/>
    <property type="evidence" value="ECO:0007669"/>
    <property type="project" value="UniProtKB-KW"/>
</dbReference>
<evidence type="ECO:0000256" key="1">
    <source>
        <dbReference type="ARBA" id="ARBA00004651"/>
    </source>
</evidence>
<comment type="similarity">
    <text evidence="2 14">Belongs to the UppP family.</text>
</comment>
<evidence type="ECO:0000256" key="9">
    <source>
        <dbReference type="ARBA" id="ARBA00023136"/>
    </source>
</evidence>
<protein>
    <recommendedName>
        <fullName evidence="4 14">Undecaprenyl-diphosphatase</fullName>
        <ecNumber evidence="3 14">3.6.1.27</ecNumber>
    </recommendedName>
    <alternativeName>
        <fullName evidence="12 14">Bacitracin resistance protein</fullName>
    </alternativeName>
    <alternativeName>
        <fullName evidence="11 14">Undecaprenyl pyrophosphate phosphatase</fullName>
    </alternativeName>
</protein>
<organism evidence="15 16">
    <name type="scientific">Candidatus Magasanikbacteria bacterium GW2011_GWA2_56_11</name>
    <dbReference type="NCBI Taxonomy" id="1619044"/>
    <lineage>
        <taxon>Bacteria</taxon>
        <taxon>Candidatus Magasanikiibacteriota</taxon>
    </lineage>
</organism>
<dbReference type="PANTHER" id="PTHR30622:SF4">
    <property type="entry name" value="UNDECAPRENYL-DIPHOSPHATASE"/>
    <property type="match status" value="1"/>
</dbReference>
<accession>A0A0G2B7N8</accession>
<evidence type="ECO:0000256" key="3">
    <source>
        <dbReference type="ARBA" id="ARBA00012374"/>
    </source>
</evidence>
<dbReference type="EMBL" id="LCRX01000019">
    <property type="protein sequence ID" value="KKW41454.1"/>
    <property type="molecule type" value="Genomic_DNA"/>
</dbReference>
<evidence type="ECO:0000256" key="7">
    <source>
        <dbReference type="ARBA" id="ARBA00022801"/>
    </source>
</evidence>
<comment type="function">
    <text evidence="14">Catalyzes the dephosphorylation of undecaprenyl diphosphate (UPP). Confers resistance to bacitracin.</text>
</comment>
<dbReference type="GO" id="GO:0005886">
    <property type="term" value="C:plasma membrane"/>
    <property type="evidence" value="ECO:0007669"/>
    <property type="project" value="UniProtKB-SubCell"/>
</dbReference>
<dbReference type="HAMAP" id="MF_01006">
    <property type="entry name" value="Undec_diphosphatase"/>
    <property type="match status" value="1"/>
</dbReference>
<feature type="transmembrane region" description="Helical" evidence="14">
    <location>
        <begin position="84"/>
        <end position="101"/>
    </location>
</feature>
<keyword evidence="14" id="KW-0573">Peptidoglycan synthesis</keyword>
<proteinExistence type="inferred from homology"/>
<comment type="miscellaneous">
    <text evidence="14">Bacitracin is thought to be involved in the inhibition of peptidoglycan synthesis by sequestering undecaprenyl diphosphate, thereby reducing the pool of lipid carrier available.</text>
</comment>
<evidence type="ECO:0000256" key="14">
    <source>
        <dbReference type="HAMAP-Rule" id="MF_01006"/>
    </source>
</evidence>
<feature type="transmembrane region" description="Helical" evidence="14">
    <location>
        <begin position="228"/>
        <end position="247"/>
    </location>
</feature>
<evidence type="ECO:0000256" key="11">
    <source>
        <dbReference type="ARBA" id="ARBA00032707"/>
    </source>
</evidence>
<dbReference type="PANTHER" id="PTHR30622">
    <property type="entry name" value="UNDECAPRENYL-DIPHOSPHATASE"/>
    <property type="match status" value="1"/>
</dbReference>
<evidence type="ECO:0000256" key="12">
    <source>
        <dbReference type="ARBA" id="ARBA00032932"/>
    </source>
</evidence>
<evidence type="ECO:0000256" key="13">
    <source>
        <dbReference type="ARBA" id="ARBA00047594"/>
    </source>
</evidence>
<feature type="transmembrane region" description="Helical" evidence="14">
    <location>
        <begin position="197"/>
        <end position="216"/>
    </location>
</feature>
<feature type="transmembrane region" description="Helical" evidence="14">
    <location>
        <begin position="40"/>
        <end position="63"/>
    </location>
</feature>
<name>A0A0G2B7N8_9BACT</name>
<dbReference type="STRING" id="1619044.UY92_C0019G0010"/>
<keyword evidence="7 14" id="KW-0378">Hydrolase</keyword>